<accession>A0A8S1HX28</accession>
<keyword evidence="8" id="KW-1185">Reference proteome</keyword>
<protein>
    <recommendedName>
        <fullName evidence="9">G-protein coupled receptors family 1 profile domain-containing protein</fullName>
    </recommendedName>
</protein>
<feature type="transmembrane region" description="Helical" evidence="6">
    <location>
        <begin position="341"/>
        <end position="367"/>
    </location>
</feature>
<gene>
    <name evidence="7" type="ORF">CAUJ_LOCUS14780</name>
</gene>
<dbReference type="AlphaFoldDB" id="A0A8S1HX28"/>
<comment type="subcellular location">
    <subcellularLocation>
        <location evidence="1">Membrane</location>
        <topology evidence="1">Multi-pass membrane protein</topology>
    </subcellularLocation>
</comment>
<feature type="transmembrane region" description="Helical" evidence="6">
    <location>
        <begin position="128"/>
        <end position="150"/>
    </location>
</feature>
<keyword evidence="5 6" id="KW-0472">Membrane</keyword>
<dbReference type="Gene3D" id="1.20.1070.10">
    <property type="entry name" value="Rhodopsin 7-helix transmembrane proteins"/>
    <property type="match status" value="1"/>
</dbReference>
<evidence type="ECO:0000313" key="7">
    <source>
        <dbReference type="EMBL" id="CAD6198875.1"/>
    </source>
</evidence>
<keyword evidence="3 6" id="KW-0812">Transmembrane</keyword>
<name>A0A8S1HX28_9PELO</name>
<dbReference type="PANTHER" id="PTHR22945">
    <property type="entry name" value="SERPENTINE RECEPTOR, CLASS D DELTA"/>
    <property type="match status" value="1"/>
</dbReference>
<dbReference type="PANTHER" id="PTHR22945:SF40">
    <property type="entry name" value="SERPENTINE RECEPTOR, CLASS D (DELTA)-RELATED"/>
    <property type="match status" value="1"/>
</dbReference>
<dbReference type="EMBL" id="CAJGYM010000141">
    <property type="protein sequence ID" value="CAD6198875.1"/>
    <property type="molecule type" value="Genomic_DNA"/>
</dbReference>
<evidence type="ECO:0008006" key="9">
    <source>
        <dbReference type="Google" id="ProtNLM"/>
    </source>
</evidence>
<reference evidence="7" key="1">
    <citation type="submission" date="2020-10" db="EMBL/GenBank/DDBJ databases">
        <authorList>
            <person name="Kikuchi T."/>
        </authorList>
    </citation>
    <scope>NUCLEOTIDE SEQUENCE</scope>
    <source>
        <strain evidence="7">NKZ352</strain>
    </source>
</reference>
<feature type="transmembrane region" description="Helical" evidence="6">
    <location>
        <begin position="6"/>
        <end position="30"/>
    </location>
</feature>
<evidence type="ECO:0000256" key="6">
    <source>
        <dbReference type="SAM" id="Phobius"/>
    </source>
</evidence>
<feature type="transmembrane region" description="Helical" evidence="6">
    <location>
        <begin position="236"/>
        <end position="258"/>
    </location>
</feature>
<evidence type="ECO:0000313" key="8">
    <source>
        <dbReference type="Proteomes" id="UP000835052"/>
    </source>
</evidence>
<dbReference type="Pfam" id="PF10326">
    <property type="entry name" value="7TM_GPCR_Str"/>
    <property type="match status" value="1"/>
</dbReference>
<feature type="transmembrane region" description="Helical" evidence="6">
    <location>
        <begin position="296"/>
        <end position="321"/>
    </location>
</feature>
<feature type="transmembrane region" description="Helical" evidence="6">
    <location>
        <begin position="42"/>
        <end position="70"/>
    </location>
</feature>
<evidence type="ECO:0000256" key="5">
    <source>
        <dbReference type="ARBA" id="ARBA00023136"/>
    </source>
</evidence>
<feature type="transmembrane region" description="Helical" evidence="6">
    <location>
        <begin position="184"/>
        <end position="206"/>
    </location>
</feature>
<comment type="caution">
    <text evidence="7">The sequence shown here is derived from an EMBL/GenBank/DDBJ whole genome shotgun (WGS) entry which is preliminary data.</text>
</comment>
<feature type="transmembrane region" description="Helical" evidence="6">
    <location>
        <begin position="379"/>
        <end position="398"/>
    </location>
</feature>
<feature type="transmembrane region" description="Helical" evidence="6">
    <location>
        <begin position="90"/>
        <end position="116"/>
    </location>
</feature>
<comment type="similarity">
    <text evidence="2">Belongs to the nematode receptor-like protein srd family.</text>
</comment>
<dbReference type="Pfam" id="PF10317">
    <property type="entry name" value="7TM_GPCR_Srd"/>
    <property type="match status" value="1"/>
</dbReference>
<dbReference type="InterPro" id="IPR050920">
    <property type="entry name" value="Nematode_rcpt-like_delta"/>
</dbReference>
<dbReference type="SUPFAM" id="SSF81321">
    <property type="entry name" value="Family A G protein-coupled receptor-like"/>
    <property type="match status" value="2"/>
</dbReference>
<keyword evidence="4 6" id="KW-1133">Transmembrane helix</keyword>
<feature type="transmembrane region" description="Helical" evidence="6">
    <location>
        <begin position="432"/>
        <end position="457"/>
    </location>
</feature>
<evidence type="ECO:0000256" key="4">
    <source>
        <dbReference type="ARBA" id="ARBA00022989"/>
    </source>
</evidence>
<sequence>MDLFDVIAFIFHAVAGILGLAFNCIFIALIATKTTRLLKPYWILLFNVAVTDLVLCTSLGLIMTRMVVIGDSLAYIFHGPFKYIGPKTCFITHCIMLHGIIHCITLTIISFGYRLFVLKHPSPSSRTLWIIIALCYFPTFLMLVIVTYTLETDPAVIENMAKQRNDIDWASVSHVFVKSSITTAQGICTTYSFIITTIGVFSVIFMRRKAHSILKRADDSMSATTKRIHKTLMKALAIQASLPLLMYIAEVAFLYLYILQVHSSLVENLVFQFSMLPPVLSPIMSIYYVQPYRILLFNVALTDFVSSAALGVVMSRLLVIGDNLAYIFHGPGKYFGTKLCFLAHSIMLHGLIHCITLTIISFGYRLFVLRHSSPSSRNLWLIILLGYFPSFLMFVTFMCSLETDTRVIETLKKQRSDIDWNVVSHVFLTSVYAIPLGSCSFYLFIVTTAGCFSVILIRRKANSILQSADNSLSATTKRVHKTLMKALAVQASLPFLMYIADLNFSYLCLFQVHSSPIENSVLMLSMVPPALSPVMSIYYVRPYRVGLQEWAKKLFGVSSKFGRKPIYSINALSTVNPGISRSFASEM</sequence>
<feature type="transmembrane region" description="Helical" evidence="6">
    <location>
        <begin position="270"/>
        <end position="289"/>
    </location>
</feature>
<dbReference type="Proteomes" id="UP000835052">
    <property type="component" value="Unassembled WGS sequence"/>
</dbReference>
<dbReference type="InterPro" id="IPR019428">
    <property type="entry name" value="7TM_GPCR_serpentine_rcpt_Str"/>
</dbReference>
<dbReference type="InterPro" id="IPR019421">
    <property type="entry name" value="7TM_GPCR_serpentine_rcpt_Srd"/>
</dbReference>
<proteinExistence type="inferred from homology"/>
<organism evidence="7 8">
    <name type="scientific">Caenorhabditis auriculariae</name>
    <dbReference type="NCBI Taxonomy" id="2777116"/>
    <lineage>
        <taxon>Eukaryota</taxon>
        <taxon>Metazoa</taxon>
        <taxon>Ecdysozoa</taxon>
        <taxon>Nematoda</taxon>
        <taxon>Chromadorea</taxon>
        <taxon>Rhabditida</taxon>
        <taxon>Rhabditina</taxon>
        <taxon>Rhabditomorpha</taxon>
        <taxon>Rhabditoidea</taxon>
        <taxon>Rhabditidae</taxon>
        <taxon>Peloderinae</taxon>
        <taxon>Caenorhabditis</taxon>
    </lineage>
</organism>
<evidence type="ECO:0000256" key="1">
    <source>
        <dbReference type="ARBA" id="ARBA00004141"/>
    </source>
</evidence>
<dbReference type="GO" id="GO:0016020">
    <property type="term" value="C:membrane"/>
    <property type="evidence" value="ECO:0007669"/>
    <property type="project" value="UniProtKB-SubCell"/>
</dbReference>
<evidence type="ECO:0000256" key="3">
    <source>
        <dbReference type="ARBA" id="ARBA00022692"/>
    </source>
</evidence>
<dbReference type="OrthoDB" id="5816804at2759"/>
<evidence type="ECO:0000256" key="2">
    <source>
        <dbReference type="ARBA" id="ARBA00009166"/>
    </source>
</evidence>